<dbReference type="Proteomes" id="UP000325466">
    <property type="component" value="Unassembled WGS sequence"/>
</dbReference>
<evidence type="ECO:0000313" key="2">
    <source>
        <dbReference type="EMBL" id="UYF92036.1"/>
    </source>
</evidence>
<dbReference type="InterPro" id="IPR002591">
    <property type="entry name" value="Phosphodiest/P_Trfase"/>
</dbReference>
<dbReference type="EMBL" id="BLAH01000092">
    <property type="protein sequence ID" value="GES38184.1"/>
    <property type="molecule type" value="Genomic_DNA"/>
</dbReference>
<evidence type="ECO:0000313" key="4">
    <source>
        <dbReference type="Proteomes" id="UP001163947"/>
    </source>
</evidence>
<dbReference type="AlphaFoldDB" id="A0A059MR01"/>
<dbReference type="PANTHER" id="PTHR10151">
    <property type="entry name" value="ECTONUCLEOTIDE PYROPHOSPHATASE/PHOSPHODIESTERASE"/>
    <property type="match status" value="1"/>
</dbReference>
<reference evidence="1" key="2">
    <citation type="submission" date="2019-10" db="EMBL/GenBank/DDBJ databases">
        <title>Draft genome sequence of Rhodococcus aetherivorans JCM 14343.</title>
        <authorList>
            <person name="Inoue D."/>
            <person name="Nakazawa M."/>
            <person name="Yamamoto N."/>
            <person name="Sei K."/>
            <person name="Ike M."/>
        </authorList>
    </citation>
    <scope>NUCLEOTIDE SEQUENCE</scope>
    <source>
        <strain evidence="1">JCM 14343</strain>
    </source>
</reference>
<gene>
    <name evidence="2" type="ORF">OCS65_16105</name>
    <name evidence="1" type="ORF">RAJCM14343_3444</name>
</gene>
<proteinExistence type="predicted"/>
<dbReference type="Proteomes" id="UP001163947">
    <property type="component" value="Chromosome"/>
</dbReference>
<dbReference type="SUPFAM" id="SSF53649">
    <property type="entry name" value="Alkaline phosphatase-like"/>
    <property type="match status" value="1"/>
</dbReference>
<protein>
    <submittedName>
        <fullName evidence="2">Alkaline phosphatase family protein</fullName>
    </submittedName>
    <submittedName>
        <fullName evidence="1">Type I phosphodiesterase/nucleotide pyrophosphatase</fullName>
    </submittedName>
</protein>
<dbReference type="Pfam" id="PF01663">
    <property type="entry name" value="Phosphodiest"/>
    <property type="match status" value="1"/>
</dbReference>
<keyword evidence="3" id="KW-1185">Reference proteome</keyword>
<reference evidence="1 3" key="1">
    <citation type="journal article" date="2018" name="Biodegradation">
        <title>1,4-Dioxane degradation characteristics of Rhodococcus aetherivorans JCM 14343.</title>
        <authorList>
            <person name="Inoue D."/>
            <person name="Tsunoda T."/>
            <person name="Yamamoto N."/>
            <person name="Ike M."/>
            <person name="Sei K."/>
        </authorList>
    </citation>
    <scope>NUCLEOTIDE SEQUENCE [LARGE SCALE GENOMIC DNA]</scope>
    <source>
        <strain evidence="1 3">JCM 14343</strain>
    </source>
</reference>
<dbReference type="RefSeq" id="WP_029543571.1">
    <property type="nucleotide sequence ID" value="NZ_BAAAYP010000062.1"/>
</dbReference>
<dbReference type="GO" id="GO:0016787">
    <property type="term" value="F:hydrolase activity"/>
    <property type="evidence" value="ECO:0007669"/>
    <property type="project" value="UniProtKB-ARBA"/>
</dbReference>
<name>A0A059MR01_9NOCA</name>
<evidence type="ECO:0000313" key="3">
    <source>
        <dbReference type="Proteomes" id="UP000325466"/>
    </source>
</evidence>
<accession>A0A059MR01</accession>
<evidence type="ECO:0000313" key="1">
    <source>
        <dbReference type="EMBL" id="GES38184.1"/>
    </source>
</evidence>
<dbReference type="PROSITE" id="PS51318">
    <property type="entry name" value="TAT"/>
    <property type="match status" value="1"/>
</dbReference>
<organism evidence="2 4">
    <name type="scientific">Rhodococcus aetherivorans</name>
    <dbReference type="NCBI Taxonomy" id="191292"/>
    <lineage>
        <taxon>Bacteria</taxon>
        <taxon>Bacillati</taxon>
        <taxon>Actinomycetota</taxon>
        <taxon>Actinomycetes</taxon>
        <taxon>Mycobacteriales</taxon>
        <taxon>Nocardiaceae</taxon>
        <taxon>Rhodococcus</taxon>
    </lineage>
</organism>
<dbReference type="EMBL" id="CP106982">
    <property type="protein sequence ID" value="UYF92036.1"/>
    <property type="molecule type" value="Genomic_DNA"/>
</dbReference>
<dbReference type="PANTHER" id="PTHR10151:SF120">
    <property type="entry name" value="BIS(5'-ADENOSYL)-TRIPHOSPHATASE"/>
    <property type="match status" value="1"/>
</dbReference>
<dbReference type="Gene3D" id="3.40.720.10">
    <property type="entry name" value="Alkaline Phosphatase, subunit A"/>
    <property type="match status" value="1"/>
</dbReference>
<dbReference type="InterPro" id="IPR017850">
    <property type="entry name" value="Alkaline_phosphatase_core_sf"/>
</dbReference>
<reference evidence="2" key="3">
    <citation type="submission" date="2022-09" db="EMBL/GenBank/DDBJ databases">
        <title>The genome sequence of Rhodococcus aetherivorans N1.</title>
        <authorList>
            <person name="Jiang W."/>
        </authorList>
    </citation>
    <scope>NUCLEOTIDE SEQUENCE</scope>
    <source>
        <strain evidence="2">N1</strain>
    </source>
</reference>
<sequence>MTPPAGAIDRRTMLAGTAVLAGAALIGTAPALIGTAPARAATPSALLPDADVHVLVVDGMRPDELAPGLTPHLLALADAGTRYTAARAISVAETLPNHAAMMTGVLPHRSGVPANSIFDPVLGRTRDLDRPTDLRAGTVLDRLPRELGLTTASVLSKRYLHGLFGGRASVAWDPVPLLPLTEHAPDRFTVDALISVVEERSPRFTFTNLGDVDRVGHLDVLGASLRLARTAALRSADEQVARFVEFLRATGRWERSVLIVLADHGMDWSAPDQLIGLVDVLGADPLLAGSVRTAQNGGANLLYWVGDPAARVDAVARMREVAAAVPGVAALYAGADLGLGAAAGDLVALCDAGWRFSDPSPLSNPIPGNHGHAATVEIPFFVAGGHASIRRGLTVADPVRTLDVAPTVAALFGLAGPAGGWDGRAATHAFAG</sequence>
<dbReference type="GeneID" id="83621972"/>
<dbReference type="InterPro" id="IPR006311">
    <property type="entry name" value="TAT_signal"/>
</dbReference>